<name>A0A811L3G0_9BILA</name>
<evidence type="ECO:0008006" key="4">
    <source>
        <dbReference type="Google" id="ProtNLM"/>
    </source>
</evidence>
<dbReference type="EMBL" id="CAJFCW020000004">
    <property type="protein sequence ID" value="CAG9115300.1"/>
    <property type="molecule type" value="Genomic_DNA"/>
</dbReference>
<dbReference type="PANTHER" id="PTHR23199">
    <property type="entry name" value="NEUROTROPHIN 1-RELATED"/>
    <property type="match status" value="1"/>
</dbReference>
<dbReference type="GO" id="GO:0008083">
    <property type="term" value="F:growth factor activity"/>
    <property type="evidence" value="ECO:0007669"/>
    <property type="project" value="TreeGrafter"/>
</dbReference>
<organism evidence="2 3">
    <name type="scientific">Bursaphelenchus okinawaensis</name>
    <dbReference type="NCBI Taxonomy" id="465554"/>
    <lineage>
        <taxon>Eukaryota</taxon>
        <taxon>Metazoa</taxon>
        <taxon>Ecdysozoa</taxon>
        <taxon>Nematoda</taxon>
        <taxon>Chromadorea</taxon>
        <taxon>Rhabditida</taxon>
        <taxon>Tylenchina</taxon>
        <taxon>Tylenchomorpha</taxon>
        <taxon>Aphelenchoidea</taxon>
        <taxon>Aphelenchoididae</taxon>
        <taxon>Bursaphelenchus</taxon>
    </lineage>
</organism>
<feature type="signal peptide" evidence="1">
    <location>
        <begin position="1"/>
        <end position="19"/>
    </location>
</feature>
<feature type="chain" id="PRO_5036221242" description="Nerve growth factor-related domain-containing protein" evidence="1">
    <location>
        <begin position="20"/>
        <end position="149"/>
    </location>
</feature>
<dbReference type="GO" id="GO:0005121">
    <property type="term" value="F:Toll binding"/>
    <property type="evidence" value="ECO:0007669"/>
    <property type="project" value="TreeGrafter"/>
</dbReference>
<reference evidence="2" key="1">
    <citation type="submission" date="2020-09" db="EMBL/GenBank/DDBJ databases">
        <authorList>
            <person name="Kikuchi T."/>
        </authorList>
    </citation>
    <scope>NUCLEOTIDE SEQUENCE</scope>
    <source>
        <strain evidence="2">SH1</strain>
    </source>
</reference>
<dbReference type="GO" id="GO:0021556">
    <property type="term" value="P:central nervous system formation"/>
    <property type="evidence" value="ECO:0007669"/>
    <property type="project" value="TreeGrafter"/>
</dbReference>
<dbReference type="OrthoDB" id="10332547at2759"/>
<dbReference type="Gene3D" id="2.10.90.10">
    <property type="entry name" value="Cystine-knot cytokines"/>
    <property type="match status" value="1"/>
</dbReference>
<proteinExistence type="predicted"/>
<protein>
    <recommendedName>
        <fullName evidence="4">Nerve growth factor-related domain-containing protein</fullName>
    </recommendedName>
</protein>
<dbReference type="SUPFAM" id="SSF57501">
    <property type="entry name" value="Cystine-knot cytokines"/>
    <property type="match status" value="1"/>
</dbReference>
<dbReference type="GO" id="GO:0005576">
    <property type="term" value="C:extracellular region"/>
    <property type="evidence" value="ECO:0007669"/>
    <property type="project" value="TreeGrafter"/>
</dbReference>
<dbReference type="PANTHER" id="PTHR23199:SF17">
    <property type="entry name" value="NERVE GROWTH FACTOR-RELATED DOMAIN-CONTAINING PROTEIN"/>
    <property type="match status" value="1"/>
</dbReference>
<comment type="caution">
    <text evidence="2">The sequence shown here is derived from an EMBL/GenBank/DDBJ whole genome shotgun (WGS) entry which is preliminary data.</text>
</comment>
<keyword evidence="3" id="KW-1185">Reference proteome</keyword>
<dbReference type="Proteomes" id="UP000783686">
    <property type="component" value="Unassembled WGS sequence"/>
</dbReference>
<dbReference type="AlphaFoldDB" id="A0A811L3G0"/>
<dbReference type="InterPro" id="IPR052444">
    <property type="entry name" value="Spz/Toll_ligand-like"/>
</dbReference>
<evidence type="ECO:0000313" key="2">
    <source>
        <dbReference type="EMBL" id="CAD5221669.1"/>
    </source>
</evidence>
<dbReference type="InterPro" id="IPR029034">
    <property type="entry name" value="Cystine-knot_cytokine"/>
</dbReference>
<dbReference type="EMBL" id="CAJFDH010000004">
    <property type="protein sequence ID" value="CAD5221669.1"/>
    <property type="molecule type" value="Genomic_DNA"/>
</dbReference>
<sequence>MFSLYVIILVLGIKTVVKSSEDACETIAEWRQPAEAYTATDELVGIVQDVGPQVFYTVRCNETQEATPCNGIQQGFESHCETRFNLVMALTYVKSVDKRAVHLTDILRQSNLDRPTKWQMIKVPGQCVCTGLKLVRHAKQKLASQLFLQ</sequence>
<gene>
    <name evidence="2" type="ORF">BOKJ2_LOCUS9560</name>
</gene>
<dbReference type="GO" id="GO:0045087">
    <property type="term" value="P:innate immune response"/>
    <property type="evidence" value="ECO:0007669"/>
    <property type="project" value="TreeGrafter"/>
</dbReference>
<evidence type="ECO:0000256" key="1">
    <source>
        <dbReference type="SAM" id="SignalP"/>
    </source>
</evidence>
<dbReference type="Proteomes" id="UP000614601">
    <property type="component" value="Unassembled WGS sequence"/>
</dbReference>
<accession>A0A811L3G0</accession>
<evidence type="ECO:0000313" key="3">
    <source>
        <dbReference type="Proteomes" id="UP000614601"/>
    </source>
</evidence>
<keyword evidence="1" id="KW-0732">Signal</keyword>